<accession>A0A3E2UGL4</accession>
<dbReference type="EMBL" id="QVES01000035">
    <property type="protein sequence ID" value="RGB80675.1"/>
    <property type="molecule type" value="Genomic_DNA"/>
</dbReference>
<dbReference type="AlphaFoldDB" id="A0A3E2UGL4"/>
<evidence type="ECO:0000313" key="4">
    <source>
        <dbReference type="Proteomes" id="UP000260783"/>
    </source>
</evidence>
<name>A0A3E2UGL4_9FIRM</name>
<dbReference type="Proteomes" id="UP000260783">
    <property type="component" value="Unassembled WGS sequence"/>
</dbReference>
<protein>
    <submittedName>
        <fullName evidence="2">Uncharacterized protein</fullName>
    </submittedName>
</protein>
<reference evidence="3 4" key="1">
    <citation type="submission" date="2018-08" db="EMBL/GenBank/DDBJ databases">
        <title>A genome reference for cultivated species of the human gut microbiota.</title>
        <authorList>
            <person name="Zou Y."/>
            <person name="Xue W."/>
            <person name="Luo G."/>
        </authorList>
    </citation>
    <scope>NUCLEOTIDE SEQUENCE [LARGE SCALE GENOMIC DNA]</scope>
    <source>
        <strain evidence="2 4">AF29-11BH</strain>
        <strain evidence="1 3">AF31-14AC</strain>
    </source>
</reference>
<dbReference type="Proteomes" id="UP000260782">
    <property type="component" value="Unassembled WGS sequence"/>
</dbReference>
<organism evidence="2 4">
    <name type="scientific">Faecalibacterium prausnitzii</name>
    <dbReference type="NCBI Taxonomy" id="853"/>
    <lineage>
        <taxon>Bacteria</taxon>
        <taxon>Bacillati</taxon>
        <taxon>Bacillota</taxon>
        <taxon>Clostridia</taxon>
        <taxon>Eubacteriales</taxon>
        <taxon>Oscillospiraceae</taxon>
        <taxon>Faecalibacterium</taxon>
    </lineage>
</organism>
<evidence type="ECO:0000313" key="2">
    <source>
        <dbReference type="EMBL" id="RGB95394.1"/>
    </source>
</evidence>
<evidence type="ECO:0000313" key="1">
    <source>
        <dbReference type="EMBL" id="RGB80675.1"/>
    </source>
</evidence>
<dbReference type="EMBL" id="QVEW01000013">
    <property type="protein sequence ID" value="RGB95394.1"/>
    <property type="molecule type" value="Genomic_DNA"/>
</dbReference>
<comment type="caution">
    <text evidence="2">The sequence shown here is derived from an EMBL/GenBank/DDBJ whole genome shotgun (WGS) entry which is preliminary data.</text>
</comment>
<sequence>MTGLRVTEVPFVTYRTIELFCCQRTYGKSAEVGFPKNQLLYTSHREELKDTLAFKNSQKVHK</sequence>
<evidence type="ECO:0000313" key="3">
    <source>
        <dbReference type="Proteomes" id="UP000260782"/>
    </source>
</evidence>
<proteinExistence type="predicted"/>
<gene>
    <name evidence="2" type="ORF">DWZ04_11420</name>
    <name evidence="1" type="ORF">DWZ25_15355</name>
</gene>